<sequence length="392" mass="42357">MPGYEVMGPEELAEIQDIFARGAILFRHGFDALRGDCYKVREFEQAFARTMGSPHALAVSSGTAALRVGLAALGIGAGDEVITQSFTFVATVEAIIESRATPVCAEIDTTLNMDPEDLKRRITPRTKAVIVVHMLGTPSRLPEIKAICDAHGIALIEDAAWGCGGSLNGRALGSWGRLGTFSFDFAKTMTTGEGGLVLFQEQADWARGAAWHDHGHENNPAVPRWEDTRASSGFNFRMMELQGAVGLAQLRKLPDIVTAQRRNRDQLWNAIRDLPGITPREVPAGSYETADALVFFVPDNAAARRCREALLARGLATKILPEAFTWHFAGTWTHMPELAGAHGGDLSQAFPQSAALLSRAVSLPVGVKLREDAPALARQALLEALQPQEVNA</sequence>
<dbReference type="Gene3D" id="3.40.640.10">
    <property type="entry name" value="Type I PLP-dependent aspartate aminotransferase-like (Major domain)"/>
    <property type="match status" value="1"/>
</dbReference>
<keyword evidence="3" id="KW-0808">Transferase</keyword>
<evidence type="ECO:0000313" key="4">
    <source>
        <dbReference type="Proteomes" id="UP001238603"/>
    </source>
</evidence>
<dbReference type="InterPro" id="IPR000653">
    <property type="entry name" value="DegT/StrS_aminotransferase"/>
</dbReference>
<reference evidence="3 4" key="1">
    <citation type="submission" date="2023-06" db="EMBL/GenBank/DDBJ databases">
        <title>Pelomonas sp. APW6 16S ribosomal RNA gene genome sequencing and assembly.</title>
        <authorList>
            <person name="Woo H."/>
        </authorList>
    </citation>
    <scope>NUCLEOTIDE SEQUENCE [LARGE SCALE GENOMIC DNA]</scope>
    <source>
        <strain evidence="3 4">APW6</strain>
    </source>
</reference>
<keyword evidence="3" id="KW-0032">Aminotransferase</keyword>
<comment type="caution">
    <text evidence="3">The sequence shown here is derived from an EMBL/GenBank/DDBJ whole genome shotgun (WGS) entry which is preliminary data.</text>
</comment>
<dbReference type="InterPro" id="IPR015422">
    <property type="entry name" value="PyrdxlP-dep_Trfase_small"/>
</dbReference>
<keyword evidence="2" id="KW-0663">Pyridoxal phosphate</keyword>
<evidence type="ECO:0000256" key="2">
    <source>
        <dbReference type="RuleBase" id="RU004508"/>
    </source>
</evidence>
<dbReference type="PANTHER" id="PTHR30244">
    <property type="entry name" value="TRANSAMINASE"/>
    <property type="match status" value="1"/>
</dbReference>
<dbReference type="RefSeq" id="WP_285983348.1">
    <property type="nucleotide sequence ID" value="NZ_JASVDS010000004.1"/>
</dbReference>
<dbReference type="GO" id="GO:0008483">
    <property type="term" value="F:transaminase activity"/>
    <property type="evidence" value="ECO:0007669"/>
    <property type="project" value="UniProtKB-KW"/>
</dbReference>
<evidence type="ECO:0000256" key="1">
    <source>
        <dbReference type="ARBA" id="ARBA00037999"/>
    </source>
</evidence>
<gene>
    <name evidence="3" type="ORF">QRD43_15190</name>
</gene>
<protein>
    <submittedName>
        <fullName evidence="3">DegT/DnrJ/EryC1/StrS family aminotransferase</fullName>
        <ecNumber evidence="3">2.6.1.-</ecNumber>
    </submittedName>
</protein>
<dbReference type="PANTHER" id="PTHR30244:SF34">
    <property type="entry name" value="DTDP-4-AMINO-4,6-DIDEOXYGALACTOSE TRANSAMINASE"/>
    <property type="match status" value="1"/>
</dbReference>
<dbReference type="CDD" id="cd00616">
    <property type="entry name" value="AHBA_syn"/>
    <property type="match status" value="1"/>
</dbReference>
<accession>A0ABT7LK69</accession>
<dbReference type="InterPro" id="IPR015421">
    <property type="entry name" value="PyrdxlP-dep_Trfase_major"/>
</dbReference>
<dbReference type="EMBL" id="JASVDS010000004">
    <property type="protein sequence ID" value="MDL5033259.1"/>
    <property type="molecule type" value="Genomic_DNA"/>
</dbReference>
<comment type="similarity">
    <text evidence="1 2">Belongs to the DegT/DnrJ/EryC1 family.</text>
</comment>
<dbReference type="Proteomes" id="UP001238603">
    <property type="component" value="Unassembled WGS sequence"/>
</dbReference>
<dbReference type="InterPro" id="IPR015424">
    <property type="entry name" value="PyrdxlP-dep_Trfase"/>
</dbReference>
<organism evidence="3 4">
    <name type="scientific">Roseateles subflavus</name>
    <dbReference type="NCBI Taxonomy" id="3053353"/>
    <lineage>
        <taxon>Bacteria</taxon>
        <taxon>Pseudomonadati</taxon>
        <taxon>Pseudomonadota</taxon>
        <taxon>Betaproteobacteria</taxon>
        <taxon>Burkholderiales</taxon>
        <taxon>Sphaerotilaceae</taxon>
        <taxon>Roseateles</taxon>
    </lineage>
</organism>
<dbReference type="Pfam" id="PF01041">
    <property type="entry name" value="DegT_DnrJ_EryC1"/>
    <property type="match status" value="1"/>
</dbReference>
<dbReference type="PIRSF" id="PIRSF000390">
    <property type="entry name" value="PLP_StrS"/>
    <property type="match status" value="1"/>
</dbReference>
<name>A0ABT7LK69_9BURK</name>
<evidence type="ECO:0000313" key="3">
    <source>
        <dbReference type="EMBL" id="MDL5033259.1"/>
    </source>
</evidence>
<dbReference type="Gene3D" id="3.90.1150.10">
    <property type="entry name" value="Aspartate Aminotransferase, domain 1"/>
    <property type="match status" value="1"/>
</dbReference>
<proteinExistence type="inferred from homology"/>
<dbReference type="EC" id="2.6.1.-" evidence="3"/>
<dbReference type="SUPFAM" id="SSF53383">
    <property type="entry name" value="PLP-dependent transferases"/>
    <property type="match status" value="1"/>
</dbReference>
<keyword evidence="4" id="KW-1185">Reference proteome</keyword>